<evidence type="ECO:0000256" key="3">
    <source>
        <dbReference type="SAM" id="Phobius"/>
    </source>
</evidence>
<dbReference type="GO" id="GO:0015920">
    <property type="term" value="P:lipopolysaccharide transport"/>
    <property type="evidence" value="ECO:0007669"/>
    <property type="project" value="TreeGrafter"/>
</dbReference>
<name>A0A6F8PQE8_9GAMM</name>
<gene>
    <name evidence="4" type="ORF">THMIRHAT_20520</name>
</gene>
<keyword evidence="2" id="KW-0813">Transport</keyword>
<keyword evidence="3" id="KW-0812">Transmembrane</keyword>
<evidence type="ECO:0000256" key="2">
    <source>
        <dbReference type="ARBA" id="ARBA00022448"/>
    </source>
</evidence>
<dbReference type="KEGG" id="tzo:THMIRHAT_20520"/>
<reference evidence="5" key="1">
    <citation type="submission" date="2019-11" db="EMBL/GenBank/DDBJ databases">
        <title>Isolation and characterization of two novel species in the genus Thiomicrorhabdus.</title>
        <authorList>
            <person name="Mochizuki J."/>
            <person name="Kojima H."/>
            <person name="Fukui M."/>
        </authorList>
    </citation>
    <scope>NUCLEOTIDE SEQUENCE [LARGE SCALE GENOMIC DNA]</scope>
    <source>
        <strain evidence="5">AkT22</strain>
    </source>
</reference>
<dbReference type="PANTHER" id="PTHR30413:SF10">
    <property type="entry name" value="CAPSULE POLYSACCHARIDE EXPORT INNER-MEMBRANE PROTEIN CTRC"/>
    <property type="match status" value="1"/>
</dbReference>
<protein>
    <recommendedName>
        <fullName evidence="6">Transport permease protein</fullName>
    </recommendedName>
</protein>
<proteinExistence type="inferred from homology"/>
<organism evidence="4 5">
    <name type="scientific">Thiosulfativibrio zosterae</name>
    <dbReference type="NCBI Taxonomy" id="2675053"/>
    <lineage>
        <taxon>Bacteria</taxon>
        <taxon>Pseudomonadati</taxon>
        <taxon>Pseudomonadota</taxon>
        <taxon>Gammaproteobacteria</taxon>
        <taxon>Thiotrichales</taxon>
        <taxon>Piscirickettsiaceae</taxon>
        <taxon>Thiosulfativibrio</taxon>
    </lineage>
</organism>
<evidence type="ECO:0000313" key="4">
    <source>
        <dbReference type="EMBL" id="BBP44306.1"/>
    </source>
</evidence>
<keyword evidence="3" id="KW-0472">Membrane</keyword>
<keyword evidence="3" id="KW-1133">Transmembrane helix</keyword>
<accession>A0A6F8PQE8</accession>
<dbReference type="Proteomes" id="UP000501466">
    <property type="component" value="Chromosome"/>
</dbReference>
<sequence>MGLLVTLLMFLTPIFYPLSAVKGSAGFWLSLNPMAVLIEALRSAILLNEWPPLSSHVYLWAFSLASLLVGTFVYLKLKRGFADVL</sequence>
<comment type="similarity">
    <text evidence="1">Belongs to the ABC-2 integral membrane protein family.</text>
</comment>
<keyword evidence="5" id="KW-1185">Reference proteome</keyword>
<dbReference type="AlphaFoldDB" id="A0A6F8PQE8"/>
<evidence type="ECO:0008006" key="6">
    <source>
        <dbReference type="Google" id="ProtNLM"/>
    </source>
</evidence>
<dbReference type="EMBL" id="AP021888">
    <property type="protein sequence ID" value="BBP44306.1"/>
    <property type="molecule type" value="Genomic_DNA"/>
</dbReference>
<feature type="transmembrane region" description="Helical" evidence="3">
    <location>
        <begin position="57"/>
        <end position="75"/>
    </location>
</feature>
<dbReference type="PANTHER" id="PTHR30413">
    <property type="entry name" value="INNER MEMBRANE TRANSPORT PERMEASE"/>
    <property type="match status" value="1"/>
</dbReference>
<evidence type="ECO:0000313" key="5">
    <source>
        <dbReference type="Proteomes" id="UP000501466"/>
    </source>
</evidence>
<evidence type="ECO:0000256" key="1">
    <source>
        <dbReference type="ARBA" id="ARBA00007783"/>
    </source>
</evidence>